<dbReference type="PROSITE" id="PS50076">
    <property type="entry name" value="DNAJ_2"/>
    <property type="match status" value="1"/>
</dbReference>
<accession>A0AA86RX01</accession>
<protein>
    <recommendedName>
        <fullName evidence="2">J domain-containing protein</fullName>
    </recommendedName>
</protein>
<name>A0AA86RX01_9FABA</name>
<dbReference type="SUPFAM" id="SSF46565">
    <property type="entry name" value="Chaperone J-domain"/>
    <property type="match status" value="1"/>
</dbReference>
<reference evidence="3" key="1">
    <citation type="submission" date="2023-10" db="EMBL/GenBank/DDBJ databases">
        <authorList>
            <person name="Domelevo Entfellner J.-B."/>
        </authorList>
    </citation>
    <scope>NUCLEOTIDE SEQUENCE</scope>
</reference>
<sequence length="491" mass="53992">MSYPLSLPCSSQTHPSIITNMATVSSASACLPSHIIKKPLGFHPSTLQNKTFSKSNASTPTFTCKASSSSSSMVDFDLYELLGIDSSCDQSEVKVAYRSLQKRCHPDIAGPAGHDMAIILNEAYAILSDPNARHAYDKEQAKSSEFKGFTGRPIYSVWCGSESEQRAIFVDEIKCVGCLKCALLAEKTFAVESVYGRARVVAQWADSPQKIDEAIESCPVNCISVVERSNLAALEFLMSKQPRGNVRVGAAHTAGARVANIFVDVEKFQTRFQEAKEKASKSSKETDLQRESRMSAIQAIRSISNWLYWQSPGASSNSSKSEKSMTRVVYKLPEPDIGKLRDAAARKKIRERTRTKRQTPLNCIHPEDYWTPSTHALPSSTRTTTTPVPPEKPSVTTKVQNNTNETDHETYENQNSPIRWGLPMVTALTAVVTVQVQTVGSTQELQQHVGGSLALDIVNSSWLQCMLAAATWYMIGMATTELLALIGNKNR</sequence>
<dbReference type="PANTHER" id="PTHR45295">
    <property type="entry name" value="CHAPERONE PROTEIN DNAJ C76, CHLOROPLASTIC"/>
    <property type="match status" value="1"/>
</dbReference>
<dbReference type="InterPro" id="IPR001623">
    <property type="entry name" value="DnaJ_domain"/>
</dbReference>
<evidence type="ECO:0000313" key="3">
    <source>
        <dbReference type="EMBL" id="CAJ1932974.1"/>
    </source>
</evidence>
<dbReference type="EMBL" id="OY731399">
    <property type="protein sequence ID" value="CAJ1932974.1"/>
    <property type="molecule type" value="Genomic_DNA"/>
</dbReference>
<organism evidence="3 4">
    <name type="scientific">Sphenostylis stenocarpa</name>
    <dbReference type="NCBI Taxonomy" id="92480"/>
    <lineage>
        <taxon>Eukaryota</taxon>
        <taxon>Viridiplantae</taxon>
        <taxon>Streptophyta</taxon>
        <taxon>Embryophyta</taxon>
        <taxon>Tracheophyta</taxon>
        <taxon>Spermatophyta</taxon>
        <taxon>Magnoliopsida</taxon>
        <taxon>eudicotyledons</taxon>
        <taxon>Gunneridae</taxon>
        <taxon>Pentapetalae</taxon>
        <taxon>rosids</taxon>
        <taxon>fabids</taxon>
        <taxon>Fabales</taxon>
        <taxon>Fabaceae</taxon>
        <taxon>Papilionoideae</taxon>
        <taxon>50 kb inversion clade</taxon>
        <taxon>NPAAA clade</taxon>
        <taxon>indigoferoid/millettioid clade</taxon>
        <taxon>Phaseoleae</taxon>
        <taxon>Sphenostylis</taxon>
    </lineage>
</organism>
<dbReference type="Pfam" id="PF13370">
    <property type="entry name" value="Fer4_13"/>
    <property type="match status" value="1"/>
</dbReference>
<dbReference type="PANTHER" id="PTHR45295:SF1">
    <property type="entry name" value="CHAPERONE PROTEIN DNAJ C76, CHLOROPLASTIC"/>
    <property type="match status" value="1"/>
</dbReference>
<dbReference type="SUPFAM" id="SSF54862">
    <property type="entry name" value="4Fe-4S ferredoxins"/>
    <property type="match status" value="1"/>
</dbReference>
<dbReference type="InterPro" id="IPR036869">
    <property type="entry name" value="J_dom_sf"/>
</dbReference>
<dbReference type="Gramene" id="rna-AYBTSS11_LOCUS6088">
    <property type="protein sequence ID" value="CAJ1932974.1"/>
    <property type="gene ID" value="gene-AYBTSS11_LOCUS6088"/>
</dbReference>
<evidence type="ECO:0000259" key="2">
    <source>
        <dbReference type="PROSITE" id="PS50076"/>
    </source>
</evidence>
<feature type="domain" description="J" evidence="2">
    <location>
        <begin position="77"/>
        <end position="140"/>
    </location>
</feature>
<dbReference type="CDD" id="cd06257">
    <property type="entry name" value="DnaJ"/>
    <property type="match status" value="1"/>
</dbReference>
<dbReference type="SMART" id="SM00271">
    <property type="entry name" value="DnaJ"/>
    <property type="match status" value="1"/>
</dbReference>
<evidence type="ECO:0000313" key="4">
    <source>
        <dbReference type="Proteomes" id="UP001189624"/>
    </source>
</evidence>
<keyword evidence="4" id="KW-1185">Reference proteome</keyword>
<evidence type="ECO:0000256" key="1">
    <source>
        <dbReference type="SAM" id="MobiDB-lite"/>
    </source>
</evidence>
<dbReference type="Pfam" id="PF00226">
    <property type="entry name" value="DnaJ"/>
    <property type="match status" value="1"/>
</dbReference>
<dbReference type="Gene3D" id="1.10.287.110">
    <property type="entry name" value="DnaJ domain"/>
    <property type="match status" value="1"/>
</dbReference>
<feature type="region of interest" description="Disordered" evidence="1">
    <location>
        <begin position="352"/>
        <end position="415"/>
    </location>
</feature>
<dbReference type="AlphaFoldDB" id="A0AA86RX01"/>
<gene>
    <name evidence="3" type="ORF">AYBTSS11_LOCUS6088</name>
</gene>
<proteinExistence type="predicted"/>
<dbReference type="Proteomes" id="UP001189624">
    <property type="component" value="Chromosome 2"/>
</dbReference>
<dbReference type="Gene3D" id="3.30.70.20">
    <property type="match status" value="1"/>
</dbReference>